<dbReference type="GO" id="GO:0005886">
    <property type="term" value="C:plasma membrane"/>
    <property type="evidence" value="ECO:0007669"/>
    <property type="project" value="TreeGrafter"/>
</dbReference>
<dbReference type="Proteomes" id="UP000324222">
    <property type="component" value="Unassembled WGS sequence"/>
</dbReference>
<dbReference type="GO" id="GO:0001786">
    <property type="term" value="F:phosphatidylserine binding"/>
    <property type="evidence" value="ECO:0007669"/>
    <property type="project" value="TreeGrafter"/>
</dbReference>
<evidence type="ECO:0000313" key="4">
    <source>
        <dbReference type="Proteomes" id="UP000324222"/>
    </source>
</evidence>
<feature type="compositionally biased region" description="Acidic residues" evidence="1">
    <location>
        <begin position="7"/>
        <end position="17"/>
    </location>
</feature>
<dbReference type="InterPro" id="IPR000008">
    <property type="entry name" value="C2_dom"/>
</dbReference>
<comment type="caution">
    <text evidence="3">The sequence shown here is derived from an EMBL/GenBank/DDBJ whole genome shotgun (WGS) entry which is preliminary data.</text>
</comment>
<dbReference type="GO" id="GO:0005544">
    <property type="term" value="F:calcium-dependent phospholipid binding"/>
    <property type="evidence" value="ECO:0007669"/>
    <property type="project" value="TreeGrafter"/>
</dbReference>
<organism evidence="3 4">
    <name type="scientific">Portunus trituberculatus</name>
    <name type="common">Swimming crab</name>
    <name type="synonym">Neptunus trituberculatus</name>
    <dbReference type="NCBI Taxonomy" id="210409"/>
    <lineage>
        <taxon>Eukaryota</taxon>
        <taxon>Metazoa</taxon>
        <taxon>Ecdysozoa</taxon>
        <taxon>Arthropoda</taxon>
        <taxon>Crustacea</taxon>
        <taxon>Multicrustacea</taxon>
        <taxon>Malacostraca</taxon>
        <taxon>Eumalacostraca</taxon>
        <taxon>Eucarida</taxon>
        <taxon>Decapoda</taxon>
        <taxon>Pleocyemata</taxon>
        <taxon>Brachyura</taxon>
        <taxon>Eubrachyura</taxon>
        <taxon>Portunoidea</taxon>
        <taxon>Portunidae</taxon>
        <taxon>Portuninae</taxon>
        <taxon>Portunus</taxon>
    </lineage>
</organism>
<dbReference type="PANTHER" id="PTHR10024:SF374">
    <property type="entry name" value="C2 DOMAIN-CONTAINING PROTEIN"/>
    <property type="match status" value="1"/>
</dbReference>
<dbReference type="GO" id="GO:0000149">
    <property type="term" value="F:SNARE binding"/>
    <property type="evidence" value="ECO:0007669"/>
    <property type="project" value="TreeGrafter"/>
</dbReference>
<evidence type="ECO:0000256" key="1">
    <source>
        <dbReference type="SAM" id="MobiDB-lite"/>
    </source>
</evidence>
<dbReference type="GO" id="GO:0017156">
    <property type="term" value="P:calcium-ion regulated exocytosis"/>
    <property type="evidence" value="ECO:0007669"/>
    <property type="project" value="TreeGrafter"/>
</dbReference>
<dbReference type="GO" id="GO:0030276">
    <property type="term" value="F:clathrin binding"/>
    <property type="evidence" value="ECO:0007669"/>
    <property type="project" value="TreeGrafter"/>
</dbReference>
<feature type="domain" description="C2" evidence="2">
    <location>
        <begin position="31"/>
        <end position="127"/>
    </location>
</feature>
<dbReference type="PANTHER" id="PTHR10024">
    <property type="entry name" value="SYNAPTOTAGMIN"/>
    <property type="match status" value="1"/>
</dbReference>
<dbReference type="SUPFAM" id="SSF49562">
    <property type="entry name" value="C2 domain (Calcium/lipid-binding domain, CaLB)"/>
    <property type="match status" value="1"/>
</dbReference>
<dbReference type="GO" id="GO:0005509">
    <property type="term" value="F:calcium ion binding"/>
    <property type="evidence" value="ECO:0007669"/>
    <property type="project" value="TreeGrafter"/>
</dbReference>
<evidence type="ECO:0000313" key="3">
    <source>
        <dbReference type="EMBL" id="MPD02945.1"/>
    </source>
</evidence>
<name>A0A5B7KEH0_PORTR</name>
<proteinExistence type="predicted"/>
<dbReference type="GO" id="GO:0070382">
    <property type="term" value="C:exocytic vesicle"/>
    <property type="evidence" value="ECO:0007669"/>
    <property type="project" value="TreeGrafter"/>
</dbReference>
<sequence length="127" mass="14558">MQKEKEKEEEEEEEEEEEKKSITNLGRERKREGEAVADTDAEETLAGSVSISHQRLTTKVNTHALLLLADPYVKVCLLCQGRRIKKKKTTVKKSTLNPVYNEALVFDIPNENIEDVTLLVKVVDYDR</sequence>
<dbReference type="PROSITE" id="PS50004">
    <property type="entry name" value="C2"/>
    <property type="match status" value="1"/>
</dbReference>
<dbReference type="AlphaFoldDB" id="A0A5B7KEH0"/>
<dbReference type="PRINTS" id="PR00360">
    <property type="entry name" value="C2DOMAIN"/>
</dbReference>
<protein>
    <submittedName>
        <fullName evidence="3">Synaptotagmin-C</fullName>
    </submittedName>
</protein>
<dbReference type="Gene3D" id="2.60.40.150">
    <property type="entry name" value="C2 domain"/>
    <property type="match status" value="1"/>
</dbReference>
<feature type="region of interest" description="Disordered" evidence="1">
    <location>
        <begin position="1"/>
        <end position="50"/>
    </location>
</feature>
<reference evidence="3 4" key="1">
    <citation type="submission" date="2019-05" db="EMBL/GenBank/DDBJ databases">
        <title>Another draft genome of Portunus trituberculatus and its Hox gene families provides insights of decapod evolution.</title>
        <authorList>
            <person name="Jeong J.-H."/>
            <person name="Song I."/>
            <person name="Kim S."/>
            <person name="Choi T."/>
            <person name="Kim D."/>
            <person name="Ryu S."/>
            <person name="Kim W."/>
        </authorList>
    </citation>
    <scope>NUCLEOTIDE SEQUENCE [LARGE SCALE GENOMIC DNA]</scope>
    <source>
        <tissue evidence="3">Muscle</tissue>
    </source>
</reference>
<dbReference type="InterPro" id="IPR035892">
    <property type="entry name" value="C2_domain_sf"/>
</dbReference>
<dbReference type="EMBL" id="VSRR010133853">
    <property type="protein sequence ID" value="MPD02945.1"/>
    <property type="molecule type" value="Genomic_DNA"/>
</dbReference>
<dbReference type="Pfam" id="PF00168">
    <property type="entry name" value="C2"/>
    <property type="match status" value="1"/>
</dbReference>
<feature type="compositionally biased region" description="Basic and acidic residues" evidence="1">
    <location>
        <begin position="18"/>
        <end position="34"/>
    </location>
</feature>
<keyword evidence="4" id="KW-1185">Reference proteome</keyword>
<evidence type="ECO:0000259" key="2">
    <source>
        <dbReference type="PROSITE" id="PS50004"/>
    </source>
</evidence>
<accession>A0A5B7KEH0</accession>
<gene>
    <name evidence="3" type="primary">P65-C</name>
    <name evidence="3" type="ORF">E2C01_098554</name>
</gene>